<feature type="domain" description="DUF1616" evidence="1">
    <location>
        <begin position="2"/>
        <end position="41"/>
    </location>
</feature>
<dbReference type="Pfam" id="PF07760">
    <property type="entry name" value="DUF1616"/>
    <property type="match status" value="1"/>
</dbReference>
<evidence type="ECO:0000313" key="2">
    <source>
        <dbReference type="EMBL" id="GAH62204.1"/>
    </source>
</evidence>
<evidence type="ECO:0000259" key="1">
    <source>
        <dbReference type="Pfam" id="PF07760"/>
    </source>
</evidence>
<comment type="caution">
    <text evidence="2">The sequence shown here is derived from an EMBL/GenBank/DDBJ whole genome shotgun (WGS) entry which is preliminary data.</text>
</comment>
<organism evidence="2">
    <name type="scientific">marine sediment metagenome</name>
    <dbReference type="NCBI Taxonomy" id="412755"/>
    <lineage>
        <taxon>unclassified sequences</taxon>
        <taxon>metagenomes</taxon>
        <taxon>ecological metagenomes</taxon>
    </lineage>
</organism>
<name>X1I7X2_9ZZZZ</name>
<protein>
    <recommendedName>
        <fullName evidence="1">DUF1616 domain-containing protein</fullName>
    </recommendedName>
</protein>
<feature type="non-terminal residue" evidence="2">
    <location>
        <position position="41"/>
    </location>
</feature>
<dbReference type="InterPro" id="IPR011674">
    <property type="entry name" value="DUF1616"/>
</dbReference>
<dbReference type="AlphaFoldDB" id="X1I7X2"/>
<proteinExistence type="predicted"/>
<gene>
    <name evidence="2" type="ORF">S03H2_49886</name>
</gene>
<dbReference type="EMBL" id="BARU01031548">
    <property type="protein sequence ID" value="GAH62204.1"/>
    <property type="molecule type" value="Genomic_DNA"/>
</dbReference>
<accession>X1I7X2</accession>
<reference evidence="2" key="1">
    <citation type="journal article" date="2014" name="Front. Microbiol.">
        <title>High frequency of phylogenetically diverse reductive dehalogenase-homologous genes in deep subseafloor sedimentary metagenomes.</title>
        <authorList>
            <person name="Kawai M."/>
            <person name="Futagami T."/>
            <person name="Toyoda A."/>
            <person name="Takaki Y."/>
            <person name="Nishi S."/>
            <person name="Hori S."/>
            <person name="Arai W."/>
            <person name="Tsubouchi T."/>
            <person name="Morono Y."/>
            <person name="Uchiyama I."/>
            <person name="Ito T."/>
            <person name="Fujiyama A."/>
            <person name="Inagaki F."/>
            <person name="Takami H."/>
        </authorList>
    </citation>
    <scope>NUCLEOTIDE SEQUENCE</scope>
    <source>
        <strain evidence="2">Expedition CK06-06</strain>
    </source>
</reference>
<sequence>MIYILIKPNIGERFTEFYIIDPNGTASNYPTDLKVGEKGKV</sequence>